<feature type="domain" description="TonB-dependent receptor-like beta-barrel" evidence="12">
    <location>
        <begin position="254"/>
        <end position="754"/>
    </location>
</feature>
<evidence type="ECO:0000256" key="4">
    <source>
        <dbReference type="ARBA" id="ARBA00022452"/>
    </source>
</evidence>
<organism evidence="14 15">
    <name type="scientific">Prosthecobacter fluviatilis</name>
    <dbReference type="NCBI Taxonomy" id="445931"/>
    <lineage>
        <taxon>Bacteria</taxon>
        <taxon>Pseudomonadati</taxon>
        <taxon>Verrucomicrobiota</taxon>
        <taxon>Verrucomicrobiia</taxon>
        <taxon>Verrucomicrobiales</taxon>
        <taxon>Verrucomicrobiaceae</taxon>
        <taxon>Prosthecobacter</taxon>
    </lineage>
</organism>
<dbReference type="PANTHER" id="PTHR32552:SF83">
    <property type="entry name" value="BLR3904 PROTEIN"/>
    <property type="match status" value="1"/>
</dbReference>
<evidence type="ECO:0000256" key="11">
    <source>
        <dbReference type="RuleBase" id="RU003357"/>
    </source>
</evidence>
<dbReference type="Pfam" id="PF07715">
    <property type="entry name" value="Plug"/>
    <property type="match status" value="1"/>
</dbReference>
<name>A0ABW0KV03_9BACT</name>
<keyword evidence="7 10" id="KW-0472">Membrane</keyword>
<dbReference type="InterPro" id="IPR012910">
    <property type="entry name" value="Plug_dom"/>
</dbReference>
<keyword evidence="9 10" id="KW-0998">Cell outer membrane</keyword>
<evidence type="ECO:0000313" key="14">
    <source>
        <dbReference type="EMBL" id="MFC5456563.1"/>
    </source>
</evidence>
<evidence type="ECO:0000256" key="1">
    <source>
        <dbReference type="ARBA" id="ARBA00004571"/>
    </source>
</evidence>
<dbReference type="InterPro" id="IPR039426">
    <property type="entry name" value="TonB-dep_rcpt-like"/>
</dbReference>
<dbReference type="Gene3D" id="2.40.170.20">
    <property type="entry name" value="TonB-dependent receptor, beta-barrel domain"/>
    <property type="match status" value="1"/>
</dbReference>
<reference evidence="15" key="1">
    <citation type="journal article" date="2019" name="Int. J. Syst. Evol. Microbiol.">
        <title>The Global Catalogue of Microorganisms (GCM) 10K type strain sequencing project: providing services to taxonomists for standard genome sequencing and annotation.</title>
        <authorList>
            <consortium name="The Broad Institute Genomics Platform"/>
            <consortium name="The Broad Institute Genome Sequencing Center for Infectious Disease"/>
            <person name="Wu L."/>
            <person name="Ma J."/>
        </authorList>
    </citation>
    <scope>NUCLEOTIDE SEQUENCE [LARGE SCALE GENOMIC DNA]</scope>
    <source>
        <strain evidence="15">CGMCC 4.1469</strain>
    </source>
</reference>
<dbReference type="InterPro" id="IPR000531">
    <property type="entry name" value="Beta-barrel_TonB"/>
</dbReference>
<dbReference type="Pfam" id="PF00593">
    <property type="entry name" value="TonB_dep_Rec_b-barrel"/>
    <property type="match status" value="1"/>
</dbReference>
<dbReference type="InterPro" id="IPR037066">
    <property type="entry name" value="Plug_dom_sf"/>
</dbReference>
<dbReference type="Gene3D" id="2.170.130.10">
    <property type="entry name" value="TonB-dependent receptor, plug domain"/>
    <property type="match status" value="1"/>
</dbReference>
<dbReference type="PANTHER" id="PTHR32552">
    <property type="entry name" value="FERRICHROME IRON RECEPTOR-RELATED"/>
    <property type="match status" value="1"/>
</dbReference>
<keyword evidence="15" id="KW-1185">Reference proteome</keyword>
<gene>
    <name evidence="14" type="ORF">ACFQDI_16985</name>
</gene>
<dbReference type="SUPFAM" id="SSF56935">
    <property type="entry name" value="Porins"/>
    <property type="match status" value="1"/>
</dbReference>
<dbReference type="EMBL" id="JBHSMQ010000006">
    <property type="protein sequence ID" value="MFC5456563.1"/>
    <property type="molecule type" value="Genomic_DNA"/>
</dbReference>
<keyword evidence="8 14" id="KW-0675">Receptor</keyword>
<keyword evidence="5 10" id="KW-0812">Transmembrane</keyword>
<dbReference type="NCBIfam" id="TIGR01783">
    <property type="entry name" value="TonB-siderophor"/>
    <property type="match status" value="1"/>
</dbReference>
<keyword evidence="3 10" id="KW-0813">Transport</keyword>
<dbReference type="CDD" id="cd01347">
    <property type="entry name" value="ligand_gated_channel"/>
    <property type="match status" value="1"/>
</dbReference>
<evidence type="ECO:0000313" key="15">
    <source>
        <dbReference type="Proteomes" id="UP001596052"/>
    </source>
</evidence>
<evidence type="ECO:0000259" key="13">
    <source>
        <dbReference type="Pfam" id="PF07715"/>
    </source>
</evidence>
<evidence type="ECO:0000256" key="5">
    <source>
        <dbReference type="ARBA" id="ARBA00022692"/>
    </source>
</evidence>
<evidence type="ECO:0000256" key="10">
    <source>
        <dbReference type="PROSITE-ProRule" id="PRU01360"/>
    </source>
</evidence>
<sequence length="785" mass="84538">MTKPSLGAFHRLRSTDALSVSTLMCAASSLAAQTADTPAPPSLAGTASPTELEEMLIEGRLYNPKRLQSPKYTEPARNIPQTLTIIPKTVIDDRGAFTLRDVLKNTPGISMQAGEGVSGTGGGDNLTIRGFSSRSDWFVDGIRDLGTYNRDPWNTEQVEIAKGPASTTMGRGSTGGYINMVSKMAGLQDATTTTATIGTSNLYRGTVDSNQKLSEHTALRLNGMWNSNDVAGRDNVFMGRYGIGASIAFGLGTDTRFTLNYMRQEENNMPDFGIPWVPVASGGYSGTGAGLGSFVNQPAPVSYSNYYGRRNYDFQRIQNDMITAIFEHDFSSTLKLRNTTRWARNHYDARQTAPRFLDTVPGGTNQYTSTLVLEEQRRRSTNSVFSNQTLLTADFDTGRLKHGLVMGLEFAYEQQLTASRAGDVSVTDLYNPGQVAPLTSISPTYANGVPGPGNPLANRTNTIAGIGPTDLPASAEAHLSTVSVYAMDTVKIGRHWQVSAGIRYDHLHAVQHGIYYTGANDIFGGSNPGPTNNDDLFSWKGALVYKPVDHGSFYFGYGTSYNATADGGNPGGLGLTNVGAAGSTGNNTFAGLNPEQATTYELGTKWDLLKERLSLTAALFRTEKRNVRTTSANVTTPAGDQTVDGVEIGIAGQLTRKWQIFAGGSHMASKVNSSSIAAEIGQSLPNAPDYTFNLWTTYSVTDALQIGGGTQYMGKVIGNAANPSRIVPDYWTTDLMISYRFSNSFSLRLNIYNVANERYIETSSSTGHVIPGPARYAALTATLKF</sequence>
<keyword evidence="4 10" id="KW-1134">Transmembrane beta strand</keyword>
<evidence type="ECO:0000256" key="2">
    <source>
        <dbReference type="ARBA" id="ARBA00009810"/>
    </source>
</evidence>
<dbReference type="Proteomes" id="UP001596052">
    <property type="component" value="Unassembled WGS sequence"/>
</dbReference>
<protein>
    <submittedName>
        <fullName evidence="14">TonB-dependent receptor</fullName>
    </submittedName>
</protein>
<comment type="similarity">
    <text evidence="2 10 11">Belongs to the TonB-dependent receptor family.</text>
</comment>
<evidence type="ECO:0000256" key="8">
    <source>
        <dbReference type="ARBA" id="ARBA00023170"/>
    </source>
</evidence>
<proteinExistence type="inferred from homology"/>
<evidence type="ECO:0000256" key="7">
    <source>
        <dbReference type="ARBA" id="ARBA00023136"/>
    </source>
</evidence>
<dbReference type="RefSeq" id="WP_377168926.1">
    <property type="nucleotide sequence ID" value="NZ_JBHSMQ010000006.1"/>
</dbReference>
<evidence type="ECO:0000256" key="9">
    <source>
        <dbReference type="ARBA" id="ARBA00023237"/>
    </source>
</evidence>
<keyword evidence="6 11" id="KW-0798">TonB box</keyword>
<accession>A0ABW0KV03</accession>
<dbReference type="InterPro" id="IPR010105">
    <property type="entry name" value="TonB_sidphr_rcpt"/>
</dbReference>
<evidence type="ECO:0000256" key="6">
    <source>
        <dbReference type="ARBA" id="ARBA00023077"/>
    </source>
</evidence>
<dbReference type="InterPro" id="IPR036942">
    <property type="entry name" value="Beta-barrel_TonB_sf"/>
</dbReference>
<dbReference type="PROSITE" id="PS52016">
    <property type="entry name" value="TONB_DEPENDENT_REC_3"/>
    <property type="match status" value="1"/>
</dbReference>
<evidence type="ECO:0000259" key="12">
    <source>
        <dbReference type="Pfam" id="PF00593"/>
    </source>
</evidence>
<feature type="domain" description="TonB-dependent receptor plug" evidence="13">
    <location>
        <begin position="76"/>
        <end position="176"/>
    </location>
</feature>
<evidence type="ECO:0000256" key="3">
    <source>
        <dbReference type="ARBA" id="ARBA00022448"/>
    </source>
</evidence>
<comment type="subcellular location">
    <subcellularLocation>
        <location evidence="1 10">Cell outer membrane</location>
        <topology evidence="1 10">Multi-pass membrane protein</topology>
    </subcellularLocation>
</comment>
<comment type="caution">
    <text evidence="14">The sequence shown here is derived from an EMBL/GenBank/DDBJ whole genome shotgun (WGS) entry which is preliminary data.</text>
</comment>